<evidence type="ECO:0000256" key="5">
    <source>
        <dbReference type="ARBA" id="ARBA00011738"/>
    </source>
</evidence>
<proteinExistence type="inferred from homology"/>
<evidence type="ECO:0000256" key="12">
    <source>
        <dbReference type="ARBA" id="ARBA00030193"/>
    </source>
</evidence>
<comment type="function">
    <text evidence="13 14">Catalyzes the condensation of para-aminobenzoate (pABA) with 6-hydroxymethyl-7,8-dihydropterin diphosphate (DHPt-PP) to form 7,8-dihydropteroate (H2Pte), the immediate precursor of folate derivatives.</text>
</comment>
<dbReference type="GO" id="GO:0046656">
    <property type="term" value="P:folic acid biosynthetic process"/>
    <property type="evidence" value="ECO:0007669"/>
    <property type="project" value="UniProtKB-KW"/>
</dbReference>
<evidence type="ECO:0000256" key="7">
    <source>
        <dbReference type="ARBA" id="ARBA00016919"/>
    </source>
</evidence>
<dbReference type="InterPro" id="IPR000489">
    <property type="entry name" value="Pterin-binding_dom"/>
</dbReference>
<gene>
    <name evidence="16" type="ORF">QE440_001681</name>
</gene>
<dbReference type="InterPro" id="IPR045031">
    <property type="entry name" value="DHP_synth-like"/>
</dbReference>
<dbReference type="SUPFAM" id="SSF51717">
    <property type="entry name" value="Dihydropteroate synthetase-like"/>
    <property type="match status" value="1"/>
</dbReference>
<evidence type="ECO:0000313" key="16">
    <source>
        <dbReference type="EMBL" id="MDR6233940.1"/>
    </source>
</evidence>
<feature type="domain" description="Pterin-binding" evidence="15">
    <location>
        <begin position="49"/>
        <end position="301"/>
    </location>
</feature>
<keyword evidence="10 14" id="KW-0460">Magnesium</keyword>
<dbReference type="PROSITE" id="PS50972">
    <property type="entry name" value="PTERIN_BINDING"/>
    <property type="match status" value="1"/>
</dbReference>
<dbReference type="PANTHER" id="PTHR20941:SF1">
    <property type="entry name" value="FOLIC ACID SYNTHESIS PROTEIN FOL1"/>
    <property type="match status" value="1"/>
</dbReference>
<name>A0AAJ2EZ38_9PSED</name>
<organism evidence="16 17">
    <name type="scientific">Pseudomonas oryzihabitans</name>
    <dbReference type="NCBI Taxonomy" id="47885"/>
    <lineage>
        <taxon>Bacteria</taxon>
        <taxon>Pseudomonadati</taxon>
        <taxon>Pseudomonadota</taxon>
        <taxon>Gammaproteobacteria</taxon>
        <taxon>Pseudomonadales</taxon>
        <taxon>Pseudomonadaceae</taxon>
        <taxon>Pseudomonas</taxon>
    </lineage>
</organism>
<comment type="pathway">
    <text evidence="3 14">Cofactor biosynthesis; tetrahydrofolate biosynthesis; 7,8-dihydrofolate from 2-amino-4-hydroxy-6-hydroxymethyl-7,8-dihydropteridine diphosphate and 4-aminobenzoate: step 1/2.</text>
</comment>
<sequence length="312" mass="33119">MRLHHRKAVVIVLKHPSAVRPESTDTSMFNPFPSTRLPCGNRVLVFDVPKVMGILNVTPDSFSDGGRYTAVEAALQHAERMVAAGATIIDVGGESTRPGAPAVSTAEELDRVVPVVEAIARELDVVISVDTSTPEVMRESARAGAGLINDVRSLRRPGALEAAAATDLAVCLMHMRGEPSTMQQSPVYADVAGEVGSFLAEQVARCEAAGISRERLVLDPGYGFAKTLEHNLELFQRQPELLAFGLPLLVGVSRKSMIGAVTGRSVEGRLAGGLALAALALTKGAQILRVHDVAETVDVVKMIAAVEGFRQE</sequence>
<comment type="cofactor">
    <cofactor evidence="2 14">
        <name>Mg(2+)</name>
        <dbReference type="ChEBI" id="CHEBI:18420"/>
    </cofactor>
</comment>
<protein>
    <recommendedName>
        <fullName evidence="7 14">Dihydropteroate synthase</fullName>
        <shortName evidence="14">DHPS</shortName>
        <ecNumber evidence="6 14">2.5.1.15</ecNumber>
    </recommendedName>
    <alternativeName>
        <fullName evidence="12 14">Dihydropteroate pyrophosphorylase</fullName>
    </alternativeName>
</protein>
<dbReference type="Proteomes" id="UP001268036">
    <property type="component" value="Unassembled WGS sequence"/>
</dbReference>
<evidence type="ECO:0000256" key="4">
    <source>
        <dbReference type="ARBA" id="ARBA00009503"/>
    </source>
</evidence>
<dbReference type="InterPro" id="IPR011005">
    <property type="entry name" value="Dihydropteroate_synth-like_sf"/>
</dbReference>
<keyword evidence="9 14" id="KW-0479">Metal-binding</keyword>
<comment type="caution">
    <text evidence="16">The sequence shown here is derived from an EMBL/GenBank/DDBJ whole genome shotgun (WGS) entry which is preliminary data.</text>
</comment>
<dbReference type="PROSITE" id="PS00793">
    <property type="entry name" value="DHPS_2"/>
    <property type="match status" value="1"/>
</dbReference>
<comment type="subunit">
    <text evidence="5">Homodimer.</text>
</comment>
<dbReference type="PROSITE" id="PS00792">
    <property type="entry name" value="DHPS_1"/>
    <property type="match status" value="1"/>
</dbReference>
<dbReference type="NCBIfam" id="TIGR01496">
    <property type="entry name" value="DHPS"/>
    <property type="match status" value="1"/>
</dbReference>
<dbReference type="GO" id="GO:0005829">
    <property type="term" value="C:cytosol"/>
    <property type="evidence" value="ECO:0007669"/>
    <property type="project" value="TreeGrafter"/>
</dbReference>
<dbReference type="GO" id="GO:0004156">
    <property type="term" value="F:dihydropteroate synthase activity"/>
    <property type="evidence" value="ECO:0007669"/>
    <property type="project" value="UniProtKB-EC"/>
</dbReference>
<dbReference type="AlphaFoldDB" id="A0AAJ2EZ38"/>
<dbReference type="Gene3D" id="3.20.20.20">
    <property type="entry name" value="Dihydropteroate synthase-like"/>
    <property type="match status" value="1"/>
</dbReference>
<dbReference type="Pfam" id="PF00809">
    <property type="entry name" value="Pterin_bind"/>
    <property type="match status" value="1"/>
</dbReference>
<comment type="catalytic activity">
    <reaction evidence="1">
        <text>(7,8-dihydropterin-6-yl)methyl diphosphate + 4-aminobenzoate = 7,8-dihydropteroate + diphosphate</text>
        <dbReference type="Rhea" id="RHEA:19949"/>
        <dbReference type="ChEBI" id="CHEBI:17836"/>
        <dbReference type="ChEBI" id="CHEBI:17839"/>
        <dbReference type="ChEBI" id="CHEBI:33019"/>
        <dbReference type="ChEBI" id="CHEBI:72950"/>
        <dbReference type="EC" id="2.5.1.15"/>
    </reaction>
</comment>
<evidence type="ECO:0000256" key="9">
    <source>
        <dbReference type="ARBA" id="ARBA00022723"/>
    </source>
</evidence>
<reference evidence="16" key="1">
    <citation type="submission" date="2023-08" db="EMBL/GenBank/DDBJ databases">
        <title>Functional and genomic diversity of the sorghum phyllosphere microbiome.</title>
        <authorList>
            <person name="Shade A."/>
        </authorList>
    </citation>
    <scope>NUCLEOTIDE SEQUENCE</scope>
    <source>
        <strain evidence="16">SORGH_AS_0201</strain>
    </source>
</reference>
<dbReference type="InterPro" id="IPR006390">
    <property type="entry name" value="DHP_synth_dom"/>
</dbReference>
<evidence type="ECO:0000256" key="11">
    <source>
        <dbReference type="ARBA" id="ARBA00022909"/>
    </source>
</evidence>
<evidence type="ECO:0000313" key="17">
    <source>
        <dbReference type="Proteomes" id="UP001268036"/>
    </source>
</evidence>
<evidence type="ECO:0000259" key="15">
    <source>
        <dbReference type="PROSITE" id="PS50972"/>
    </source>
</evidence>
<dbReference type="FunFam" id="3.20.20.20:FF:000004">
    <property type="entry name" value="Dihydropteroate synthase"/>
    <property type="match status" value="1"/>
</dbReference>
<comment type="similarity">
    <text evidence="4 14">Belongs to the DHPS family.</text>
</comment>
<evidence type="ECO:0000256" key="13">
    <source>
        <dbReference type="ARBA" id="ARBA00053449"/>
    </source>
</evidence>
<dbReference type="EMBL" id="JAVJAF010000001">
    <property type="protein sequence ID" value="MDR6233940.1"/>
    <property type="molecule type" value="Genomic_DNA"/>
</dbReference>
<evidence type="ECO:0000256" key="3">
    <source>
        <dbReference type="ARBA" id="ARBA00004763"/>
    </source>
</evidence>
<evidence type="ECO:0000256" key="14">
    <source>
        <dbReference type="RuleBase" id="RU361205"/>
    </source>
</evidence>
<keyword evidence="11 14" id="KW-0289">Folate biosynthesis</keyword>
<dbReference type="CDD" id="cd00739">
    <property type="entry name" value="DHPS"/>
    <property type="match status" value="1"/>
</dbReference>
<dbReference type="EC" id="2.5.1.15" evidence="6 14"/>
<evidence type="ECO:0000256" key="6">
    <source>
        <dbReference type="ARBA" id="ARBA00012458"/>
    </source>
</evidence>
<accession>A0AAJ2EZ38</accession>
<dbReference type="PANTHER" id="PTHR20941">
    <property type="entry name" value="FOLATE SYNTHESIS PROTEINS"/>
    <property type="match status" value="1"/>
</dbReference>
<evidence type="ECO:0000256" key="8">
    <source>
        <dbReference type="ARBA" id="ARBA00022679"/>
    </source>
</evidence>
<keyword evidence="8 14" id="KW-0808">Transferase</keyword>
<dbReference type="GO" id="GO:0046872">
    <property type="term" value="F:metal ion binding"/>
    <property type="evidence" value="ECO:0007669"/>
    <property type="project" value="UniProtKB-KW"/>
</dbReference>
<evidence type="ECO:0000256" key="10">
    <source>
        <dbReference type="ARBA" id="ARBA00022842"/>
    </source>
</evidence>
<evidence type="ECO:0000256" key="1">
    <source>
        <dbReference type="ARBA" id="ARBA00000012"/>
    </source>
</evidence>
<dbReference type="GO" id="GO:0046654">
    <property type="term" value="P:tetrahydrofolate biosynthetic process"/>
    <property type="evidence" value="ECO:0007669"/>
    <property type="project" value="TreeGrafter"/>
</dbReference>
<evidence type="ECO:0000256" key="2">
    <source>
        <dbReference type="ARBA" id="ARBA00001946"/>
    </source>
</evidence>